<keyword evidence="3" id="KW-1185">Reference proteome</keyword>
<organism evidence="2 3">
    <name type="scientific">Azospirillum baldaniorum</name>
    <dbReference type="NCBI Taxonomy" id="1064539"/>
    <lineage>
        <taxon>Bacteria</taxon>
        <taxon>Pseudomonadati</taxon>
        <taxon>Pseudomonadota</taxon>
        <taxon>Alphaproteobacteria</taxon>
        <taxon>Rhodospirillales</taxon>
        <taxon>Azospirillaceae</taxon>
        <taxon>Azospirillum</taxon>
    </lineage>
</organism>
<evidence type="ECO:0000313" key="3">
    <source>
        <dbReference type="Proteomes" id="UP000007319"/>
    </source>
</evidence>
<dbReference type="EMBL" id="HE577327">
    <property type="protein sequence ID" value="CCC99418.1"/>
    <property type="molecule type" value="Genomic_DNA"/>
</dbReference>
<dbReference type="Proteomes" id="UP000007319">
    <property type="component" value="Chromosome"/>
</dbReference>
<sequence length="90" mass="9503">MADPTEWNYGGWAWLEGVSSAEAVPAGDPAPSFARCFAGPDGARVLDTLKAMTLERTLGPDASDATLRDLEGQRRLVTLILTLTARGQGA</sequence>
<name>A0A9P1JTI3_9PROT</name>
<protein>
    <recommendedName>
        <fullName evidence="1">Bbp19-like phage domain-containing protein</fullName>
    </recommendedName>
</protein>
<proteinExistence type="predicted"/>
<evidence type="ECO:0000259" key="1">
    <source>
        <dbReference type="Pfam" id="PF25181"/>
    </source>
</evidence>
<dbReference type="AlphaFoldDB" id="A0A9P1JTI3"/>
<evidence type="ECO:0000313" key="2">
    <source>
        <dbReference type="EMBL" id="CCC99418.1"/>
    </source>
</evidence>
<feature type="domain" description="Bbp19-like phage" evidence="1">
    <location>
        <begin position="33"/>
        <end position="81"/>
    </location>
</feature>
<dbReference type="RefSeq" id="WP_014241591.1">
    <property type="nucleotide sequence ID" value="NC_016617.1"/>
</dbReference>
<reference evidence="2 3" key="1">
    <citation type="journal article" date="2011" name="PLoS Genet.">
        <title>Azospirillum genomes reveal transition of bacteria from aquatic to terrestrial environments.</title>
        <authorList>
            <person name="Wisniewski-Dye F."/>
            <person name="Borziak K."/>
            <person name="Khalsa-Moyers G."/>
            <person name="Alexandre G."/>
            <person name="Sukharnikov L.O."/>
            <person name="Wuichet K."/>
            <person name="Hurst G.B."/>
            <person name="McDonald W.H."/>
            <person name="Robertson J.S."/>
            <person name="Barbe V."/>
            <person name="Calteau A."/>
            <person name="Rouy Z."/>
            <person name="Mangenot S."/>
            <person name="Prigent-Combaret C."/>
            <person name="Normand P."/>
            <person name="Boyer M."/>
            <person name="Siguier P."/>
            <person name="Dessaux Y."/>
            <person name="Elmerich C."/>
            <person name="Condemine G."/>
            <person name="Krishnen G."/>
            <person name="Kennedy I."/>
            <person name="Paterson A.H."/>
            <person name="Gonzalez V."/>
            <person name="Mavingui P."/>
            <person name="Zhulin I.B."/>
        </authorList>
    </citation>
    <scope>NUCLEOTIDE SEQUENCE [LARGE SCALE GENOMIC DNA]</scope>
    <source>
        <strain evidence="2 3">Sp245</strain>
    </source>
</reference>
<dbReference type="InterPro" id="IPR057447">
    <property type="entry name" value="Bbp19-like_phage"/>
</dbReference>
<dbReference type="Pfam" id="PF25181">
    <property type="entry name" value="Phage_Bbp19"/>
    <property type="match status" value="1"/>
</dbReference>
<accession>A0A9P1JTI3</accession>
<gene>
    <name evidence="2" type="ORF">AZOBR_200123</name>
</gene>
<dbReference type="KEGG" id="abs:AZOBR_200123"/>